<dbReference type="EMBL" id="CAJVCH010060895">
    <property type="protein sequence ID" value="CAG7719380.1"/>
    <property type="molecule type" value="Genomic_DNA"/>
</dbReference>
<reference evidence="1" key="1">
    <citation type="submission" date="2021-06" db="EMBL/GenBank/DDBJ databases">
        <authorList>
            <person name="Hodson N. C."/>
            <person name="Mongue J. A."/>
            <person name="Jaron S. K."/>
        </authorList>
    </citation>
    <scope>NUCLEOTIDE SEQUENCE</scope>
</reference>
<comment type="caution">
    <text evidence="1">The sequence shown here is derived from an EMBL/GenBank/DDBJ whole genome shotgun (WGS) entry which is preliminary data.</text>
</comment>
<proteinExistence type="predicted"/>
<gene>
    <name evidence="2" type="ORF">AFUS01_LOCUS18262</name>
    <name evidence="1" type="ORF">AFUS01_LOCUS8706</name>
</gene>
<evidence type="ECO:0000313" key="1">
    <source>
        <dbReference type="EMBL" id="CAG7719380.1"/>
    </source>
</evidence>
<dbReference type="AlphaFoldDB" id="A0A8J2JFS9"/>
<dbReference type="Proteomes" id="UP000708208">
    <property type="component" value="Unassembled WGS sequence"/>
</dbReference>
<evidence type="ECO:0000313" key="2">
    <source>
        <dbReference type="EMBL" id="CAG7729561.1"/>
    </source>
</evidence>
<feature type="non-terminal residue" evidence="1">
    <location>
        <position position="1"/>
    </location>
</feature>
<sequence>MIRIYGKPSMGSIRFS</sequence>
<keyword evidence="3" id="KW-1185">Reference proteome</keyword>
<protein>
    <submittedName>
        <fullName evidence="1">Uncharacterized protein</fullName>
    </submittedName>
</protein>
<accession>A0A8J2JFS9</accession>
<evidence type="ECO:0000313" key="3">
    <source>
        <dbReference type="Proteomes" id="UP000708208"/>
    </source>
</evidence>
<name>A0A8J2JFS9_9HEXA</name>
<dbReference type="EMBL" id="CAJVCH010180466">
    <property type="protein sequence ID" value="CAG7729561.1"/>
    <property type="molecule type" value="Genomic_DNA"/>
</dbReference>
<organism evidence="1 3">
    <name type="scientific">Allacma fusca</name>
    <dbReference type="NCBI Taxonomy" id="39272"/>
    <lineage>
        <taxon>Eukaryota</taxon>
        <taxon>Metazoa</taxon>
        <taxon>Ecdysozoa</taxon>
        <taxon>Arthropoda</taxon>
        <taxon>Hexapoda</taxon>
        <taxon>Collembola</taxon>
        <taxon>Symphypleona</taxon>
        <taxon>Sminthuridae</taxon>
        <taxon>Allacma</taxon>
    </lineage>
</organism>